<name>A0A514DDM7_9CAUD</name>
<evidence type="ECO:0000313" key="1">
    <source>
        <dbReference type="EMBL" id="QDH91712.1"/>
    </source>
</evidence>
<reference evidence="1 2" key="1">
    <citation type="submission" date="2019-05" db="EMBL/GenBank/DDBJ databases">
        <authorList>
            <person name="Pope W.H."/>
            <person name="Garlena R.A."/>
            <person name="Russell D.A."/>
            <person name="Jacobs-Sera D."/>
            <person name="Hatfull G.F."/>
        </authorList>
    </citation>
    <scope>NUCLEOTIDE SEQUENCE [LARGE SCALE GENOMIC DNA]</scope>
</reference>
<protein>
    <submittedName>
        <fullName evidence="1">Lysin B</fullName>
    </submittedName>
</protein>
<evidence type="ECO:0000313" key="2">
    <source>
        <dbReference type="Proteomes" id="UP000316777"/>
    </source>
</evidence>
<proteinExistence type="predicted"/>
<dbReference type="RefSeq" id="YP_010059723.1">
    <property type="nucleotide sequence ID" value="NC_054727.1"/>
</dbReference>
<dbReference type="EMBL" id="MK937592">
    <property type="protein sequence ID" value="QDH91712.1"/>
    <property type="molecule type" value="Genomic_DNA"/>
</dbReference>
<accession>A0A514DDM7</accession>
<dbReference type="SMR" id="A0A514DDM7"/>
<dbReference type="GeneID" id="64766958"/>
<sequence>MSTPLRWPVSMHDFNRKLDGYPVFRIAAVKNPGTWSAPDVGLQADIAHMLDHRVFAELDNFYNPGFGPVLSPTDGPSYIETVHEGVENAVRFLSDLDAQYVLIGHSKGAQVSYEIAREHEPGGRLAHRERDLLSIVNCGDPCRFDGTVNTGHKPPGGGIARRRPLIPTLANRYISLALDDDMYCTADAEKDYLWIGYAALAGDYDRPGSGLQLHDLGALATTMLQLIQRDEFVDALAELLPIDYPGLSTAVSELTGKDGMKLLENRETVHGGLLGALLGGGAITASPFGLFTAGAGFLGGLISGIPTIGPLAGGLLSGVLGSGTGGTAKGWTKMGRTVAKLLAFAASNDHGRYGDPTRAVFQGKTGVQWAADYLNARGKQLV</sequence>
<dbReference type="InterPro" id="IPR029058">
    <property type="entry name" value="AB_hydrolase_fold"/>
</dbReference>
<dbReference type="SUPFAM" id="SSF53474">
    <property type="entry name" value="alpha/beta-Hydrolases"/>
    <property type="match status" value="1"/>
</dbReference>
<gene>
    <name evidence="1" type="primary">34</name>
    <name evidence="1" type="ORF">SEA_PHRAPPUCCINO_34</name>
</gene>
<dbReference type="KEGG" id="vg:64766958"/>
<dbReference type="Gene3D" id="3.40.50.1820">
    <property type="entry name" value="alpha/beta hydrolase"/>
    <property type="match status" value="1"/>
</dbReference>
<keyword evidence="2" id="KW-1185">Reference proteome</keyword>
<organism evidence="1 2">
    <name type="scientific">Mycobacterium phage Phrappuccino</name>
    <dbReference type="NCBI Taxonomy" id="2591223"/>
    <lineage>
        <taxon>Viruses</taxon>
        <taxon>Duplodnaviria</taxon>
        <taxon>Heunggongvirae</taxon>
        <taxon>Uroviricota</taxon>
        <taxon>Caudoviricetes</taxon>
        <taxon>Phrappuccinovirus</taxon>
        <taxon>Phrappuccinovirus phrappuccino</taxon>
        <taxon>Phreappuccinovirus Phrappuccino</taxon>
    </lineage>
</organism>
<dbReference type="Proteomes" id="UP000316777">
    <property type="component" value="Segment"/>
</dbReference>